<evidence type="ECO:0000256" key="1">
    <source>
        <dbReference type="SAM" id="MobiDB-lite"/>
    </source>
</evidence>
<dbReference type="Proteomes" id="UP000288216">
    <property type="component" value="Unassembled WGS sequence"/>
</dbReference>
<reference evidence="2 3" key="1">
    <citation type="journal article" date="2018" name="Nat. Ecol. Evol.">
        <title>Shark genomes provide insights into elasmobranch evolution and the origin of vertebrates.</title>
        <authorList>
            <person name="Hara Y"/>
            <person name="Yamaguchi K"/>
            <person name="Onimaru K"/>
            <person name="Kadota M"/>
            <person name="Koyanagi M"/>
            <person name="Keeley SD"/>
            <person name="Tatsumi K"/>
            <person name="Tanaka K"/>
            <person name="Motone F"/>
            <person name="Kageyama Y"/>
            <person name="Nozu R"/>
            <person name="Adachi N"/>
            <person name="Nishimura O"/>
            <person name="Nakagawa R"/>
            <person name="Tanegashima C"/>
            <person name="Kiyatake I"/>
            <person name="Matsumoto R"/>
            <person name="Murakumo K"/>
            <person name="Nishida K"/>
            <person name="Terakita A"/>
            <person name="Kuratani S"/>
            <person name="Sato K"/>
            <person name="Hyodo S Kuraku.S."/>
        </authorList>
    </citation>
    <scope>NUCLEOTIDE SEQUENCE [LARGE SCALE GENOMIC DNA]</scope>
</reference>
<dbReference type="OMA" id="KCAPDIN"/>
<gene>
    <name evidence="2" type="ORF">scyTo_0006926</name>
</gene>
<feature type="compositionally biased region" description="Low complexity" evidence="1">
    <location>
        <begin position="82"/>
        <end position="92"/>
    </location>
</feature>
<accession>A0A401NIR8</accession>
<feature type="region of interest" description="Disordered" evidence="1">
    <location>
        <begin position="78"/>
        <end position="149"/>
    </location>
</feature>
<name>A0A401NIR8_SCYTO</name>
<organism evidence="2 3">
    <name type="scientific">Scyliorhinus torazame</name>
    <name type="common">Cloudy catshark</name>
    <name type="synonym">Catulus torazame</name>
    <dbReference type="NCBI Taxonomy" id="75743"/>
    <lineage>
        <taxon>Eukaryota</taxon>
        <taxon>Metazoa</taxon>
        <taxon>Chordata</taxon>
        <taxon>Craniata</taxon>
        <taxon>Vertebrata</taxon>
        <taxon>Chondrichthyes</taxon>
        <taxon>Elasmobranchii</taxon>
        <taxon>Galeomorphii</taxon>
        <taxon>Galeoidea</taxon>
        <taxon>Carcharhiniformes</taxon>
        <taxon>Scyliorhinidae</taxon>
        <taxon>Scyliorhinus</taxon>
    </lineage>
</organism>
<proteinExistence type="predicted"/>
<comment type="caution">
    <text evidence="2">The sequence shown here is derived from an EMBL/GenBank/DDBJ whole genome shotgun (WGS) entry which is preliminary data.</text>
</comment>
<evidence type="ECO:0000313" key="3">
    <source>
        <dbReference type="Proteomes" id="UP000288216"/>
    </source>
</evidence>
<dbReference type="AlphaFoldDB" id="A0A401NIR8"/>
<evidence type="ECO:0000313" key="2">
    <source>
        <dbReference type="EMBL" id="GCB60764.1"/>
    </source>
</evidence>
<keyword evidence="3" id="KW-1185">Reference proteome</keyword>
<protein>
    <submittedName>
        <fullName evidence="2">Uncharacterized protein</fullName>
    </submittedName>
</protein>
<sequence>MILVARIRNGLRINGPIIDESETIPDHSQLLDAKELDTAPDEVVTSEPGPSETVGVLEAAAEAGLSSVAAELVIDEPEAEISEASMEAISPSDADAQPSEAEEQTEGETGERLESEINVDTGMEELETKEEATEVAEAPEVTEMKSKED</sequence>
<dbReference type="EMBL" id="BFAA01002423">
    <property type="protein sequence ID" value="GCB60764.1"/>
    <property type="molecule type" value="Genomic_DNA"/>
</dbReference>